<dbReference type="SUPFAM" id="SSF47598">
    <property type="entry name" value="Ribbon-helix-helix"/>
    <property type="match status" value="1"/>
</dbReference>
<feature type="domain" description="Antitoxin FitA-like ribbon-helix-helix" evidence="1">
    <location>
        <begin position="2"/>
        <end position="38"/>
    </location>
</feature>
<sequence length="89" mass="9893">MATVQVRDVPDDVAAVIAEKASAHHQSVSAYLRDLMAADVRRELQRRAIAEWNNNLKKTQEELGITGKVTVSSADVVREIRDGYDRGTE</sequence>
<accession>A0ABV8L4Q0</accession>
<evidence type="ECO:0000259" key="1">
    <source>
        <dbReference type="Pfam" id="PF22513"/>
    </source>
</evidence>
<protein>
    <recommendedName>
        <fullName evidence="1">Antitoxin FitA-like ribbon-helix-helix domain-containing protein</fullName>
    </recommendedName>
</protein>
<proteinExistence type="predicted"/>
<keyword evidence="3" id="KW-1185">Reference proteome</keyword>
<evidence type="ECO:0000313" key="3">
    <source>
        <dbReference type="Proteomes" id="UP001595767"/>
    </source>
</evidence>
<organism evidence="2 3">
    <name type="scientific">Nocardia rhizosphaerae</name>
    <dbReference type="NCBI Taxonomy" id="1691571"/>
    <lineage>
        <taxon>Bacteria</taxon>
        <taxon>Bacillati</taxon>
        <taxon>Actinomycetota</taxon>
        <taxon>Actinomycetes</taxon>
        <taxon>Mycobacteriales</taxon>
        <taxon>Nocardiaceae</taxon>
        <taxon>Nocardia</taxon>
    </lineage>
</organism>
<dbReference type="Pfam" id="PF22513">
    <property type="entry name" value="FitA-like_RHH"/>
    <property type="match status" value="1"/>
</dbReference>
<dbReference type="RefSeq" id="WP_378550020.1">
    <property type="nucleotide sequence ID" value="NZ_JBHSBA010000005.1"/>
</dbReference>
<comment type="caution">
    <text evidence="2">The sequence shown here is derived from an EMBL/GenBank/DDBJ whole genome shotgun (WGS) entry which is preliminary data.</text>
</comment>
<dbReference type="InterPro" id="IPR053853">
    <property type="entry name" value="FitA-like_RHH"/>
</dbReference>
<gene>
    <name evidence="2" type="ORF">ACFOW8_11905</name>
</gene>
<name>A0ABV8L4Q0_9NOCA</name>
<dbReference type="InterPro" id="IPR010985">
    <property type="entry name" value="Ribbon_hlx_hlx"/>
</dbReference>
<evidence type="ECO:0000313" key="2">
    <source>
        <dbReference type="EMBL" id="MFC4125635.1"/>
    </source>
</evidence>
<dbReference type="EMBL" id="JBHSBA010000005">
    <property type="protein sequence ID" value="MFC4125635.1"/>
    <property type="molecule type" value="Genomic_DNA"/>
</dbReference>
<reference evidence="3" key="1">
    <citation type="journal article" date="2019" name="Int. J. Syst. Evol. Microbiol.">
        <title>The Global Catalogue of Microorganisms (GCM) 10K type strain sequencing project: providing services to taxonomists for standard genome sequencing and annotation.</title>
        <authorList>
            <consortium name="The Broad Institute Genomics Platform"/>
            <consortium name="The Broad Institute Genome Sequencing Center for Infectious Disease"/>
            <person name="Wu L."/>
            <person name="Ma J."/>
        </authorList>
    </citation>
    <scope>NUCLEOTIDE SEQUENCE [LARGE SCALE GENOMIC DNA]</scope>
    <source>
        <strain evidence="3">CGMCC 4.7204</strain>
    </source>
</reference>
<dbReference type="Proteomes" id="UP001595767">
    <property type="component" value="Unassembled WGS sequence"/>
</dbReference>